<keyword evidence="2" id="KW-0479">Metal-binding</keyword>
<dbReference type="GO" id="GO:0046872">
    <property type="term" value="F:metal ion binding"/>
    <property type="evidence" value="ECO:0007669"/>
    <property type="project" value="UniProtKB-KW"/>
</dbReference>
<keyword evidence="3 5" id="KW-0378">Hydrolase</keyword>
<dbReference type="InterPro" id="IPR036412">
    <property type="entry name" value="HAD-like_sf"/>
</dbReference>
<sequence>MRKFKRAAFFDLDKTILATSTTMAMHGPLRKAALLTRADAVSSTLRHLPYLVIGEGEERNNRMKEELGRISNGWSLASLRKVANKASITQMYPRCFEEALDEIAYHQAAGHAVVIASASPAPLVEPLARLLGADFVLATQIEVVDGKLTGQVKEYNHGTEKAAAARQLAAAQGWDLKDCWAYSDSISDLPLFESVGHPIPVNPDRPLRQIATERDWQVHRYSRTVKVLPKQVIPPVVAGTLTTSALAALAGYLLWSAGKQAGLRAAQAQQNPLLKIRTLW</sequence>
<dbReference type="RefSeq" id="WP_006547267.1">
    <property type="nucleotide sequence ID" value="NZ_DS999545.1"/>
</dbReference>
<dbReference type="SUPFAM" id="SSF56784">
    <property type="entry name" value="HAD-like"/>
    <property type="match status" value="1"/>
</dbReference>
<gene>
    <name evidence="5" type="ORF">HMPREF0044_0270</name>
</gene>
<dbReference type="eggNOG" id="COG0560">
    <property type="taxonomic scope" value="Bacteria"/>
</dbReference>
<comment type="caution">
    <text evidence="5">The sequence shown here is derived from an EMBL/GenBank/DDBJ whole genome shotgun (WGS) entry which is preliminary data.</text>
</comment>
<dbReference type="OrthoDB" id="25607at2"/>
<dbReference type="GO" id="GO:0016787">
    <property type="term" value="F:hydrolase activity"/>
    <property type="evidence" value="ECO:0007669"/>
    <property type="project" value="UniProtKB-KW"/>
</dbReference>
<evidence type="ECO:0000313" key="5">
    <source>
        <dbReference type="EMBL" id="EEH64533.1"/>
    </source>
</evidence>
<dbReference type="InterPro" id="IPR050582">
    <property type="entry name" value="HAD-like_SerB"/>
</dbReference>
<evidence type="ECO:0000256" key="3">
    <source>
        <dbReference type="ARBA" id="ARBA00022801"/>
    </source>
</evidence>
<keyword evidence="6" id="KW-1185">Reference proteome</keyword>
<evidence type="ECO:0000313" key="6">
    <source>
        <dbReference type="Proteomes" id="UP000010301"/>
    </source>
</evidence>
<dbReference type="AlphaFoldDB" id="C0VYN0"/>
<dbReference type="Proteomes" id="UP000010301">
    <property type="component" value="Unassembled WGS sequence"/>
</dbReference>
<evidence type="ECO:0000256" key="2">
    <source>
        <dbReference type="ARBA" id="ARBA00022723"/>
    </source>
</evidence>
<dbReference type="InterPro" id="IPR023214">
    <property type="entry name" value="HAD_sf"/>
</dbReference>
<comment type="similarity">
    <text evidence="1">Belongs to the HAD-like hydrolase superfamily. SerB family.</text>
</comment>
<evidence type="ECO:0000256" key="1">
    <source>
        <dbReference type="ARBA" id="ARBA00009184"/>
    </source>
</evidence>
<name>C0VYN0_9ACTO</name>
<dbReference type="PANTHER" id="PTHR43344">
    <property type="entry name" value="PHOSPHOSERINE PHOSPHATASE"/>
    <property type="match status" value="1"/>
</dbReference>
<dbReference type="Gene3D" id="3.40.50.1000">
    <property type="entry name" value="HAD superfamily/HAD-like"/>
    <property type="match status" value="1"/>
</dbReference>
<proteinExistence type="inferred from homology"/>
<dbReference type="NCBIfam" id="TIGR01488">
    <property type="entry name" value="HAD-SF-IB"/>
    <property type="match status" value="1"/>
</dbReference>
<dbReference type="PANTHER" id="PTHR43344:SF13">
    <property type="entry name" value="PHOSPHATASE RV3661-RELATED"/>
    <property type="match status" value="1"/>
</dbReference>
<evidence type="ECO:0000256" key="4">
    <source>
        <dbReference type="ARBA" id="ARBA00022842"/>
    </source>
</evidence>
<organism evidence="5 6">
    <name type="scientific">Gleimia coleocanis DSM 15436</name>
    <dbReference type="NCBI Taxonomy" id="525245"/>
    <lineage>
        <taxon>Bacteria</taxon>
        <taxon>Bacillati</taxon>
        <taxon>Actinomycetota</taxon>
        <taxon>Actinomycetes</taxon>
        <taxon>Actinomycetales</taxon>
        <taxon>Actinomycetaceae</taxon>
        <taxon>Gleimia</taxon>
    </lineage>
</organism>
<dbReference type="InterPro" id="IPR006385">
    <property type="entry name" value="HAD_hydro_SerB1"/>
</dbReference>
<keyword evidence="4" id="KW-0460">Magnesium</keyword>
<dbReference type="NCBIfam" id="TIGR01490">
    <property type="entry name" value="HAD-SF-IB-hyp1"/>
    <property type="match status" value="1"/>
</dbReference>
<protein>
    <submittedName>
        <fullName evidence="5">HAD hydrolase, family IB</fullName>
    </submittedName>
</protein>
<dbReference type="Pfam" id="PF12710">
    <property type="entry name" value="HAD"/>
    <property type="match status" value="1"/>
</dbReference>
<dbReference type="CDD" id="cd02612">
    <property type="entry name" value="HAD_PGPPase"/>
    <property type="match status" value="1"/>
</dbReference>
<dbReference type="EMBL" id="ACFG01000004">
    <property type="protein sequence ID" value="EEH64533.1"/>
    <property type="molecule type" value="Genomic_DNA"/>
</dbReference>
<dbReference type="Gene3D" id="1.20.1440.100">
    <property type="entry name" value="SG protein - dephosphorylation function"/>
    <property type="match status" value="1"/>
</dbReference>
<accession>C0VYN0</accession>
<dbReference type="HOGENOM" id="CLU_052657_1_0_11"/>
<dbReference type="STRING" id="525245.HMPREF0044_0270"/>
<reference evidence="5 6" key="1">
    <citation type="submission" date="2009-01" db="EMBL/GenBank/DDBJ databases">
        <authorList>
            <person name="Qin X."/>
            <person name="Bachman B."/>
            <person name="Battles P."/>
            <person name="Bell A."/>
            <person name="Bess C."/>
            <person name="Bickham C."/>
            <person name="Chaboub L."/>
            <person name="Chen D."/>
            <person name="Coyle M."/>
            <person name="Deiros D.R."/>
            <person name="Dinh H."/>
            <person name="Forbes L."/>
            <person name="Fowler G."/>
            <person name="Francisco L."/>
            <person name="Fu Q."/>
            <person name="Gubbala S."/>
            <person name="Hale W."/>
            <person name="Han Y."/>
            <person name="Hemphill L."/>
            <person name="Highlander S.K."/>
            <person name="Hirani K."/>
            <person name="Hogues M."/>
            <person name="Jackson L."/>
            <person name="Jakkamsetti A."/>
            <person name="Javaid M."/>
            <person name="Jiang H."/>
            <person name="Korchina V."/>
            <person name="Kovar C."/>
            <person name="Lara F."/>
            <person name="Lee S."/>
            <person name="Mata R."/>
            <person name="Mathew T."/>
            <person name="Moen C."/>
            <person name="Morales K."/>
            <person name="Munidasa M."/>
            <person name="Nazareth L."/>
            <person name="Ngo R."/>
            <person name="Nguyen L."/>
            <person name="Okwuonu G."/>
            <person name="Ongeri F."/>
            <person name="Patil S."/>
            <person name="Petrosino J."/>
            <person name="Pham C."/>
            <person name="Pham P."/>
            <person name="Pu L.-L."/>
            <person name="Puazo M."/>
            <person name="Raj R."/>
            <person name="Reid J."/>
            <person name="Rouhana J."/>
            <person name="Saada N."/>
            <person name="Shang Y."/>
            <person name="Simmons D."/>
            <person name="Thornton R."/>
            <person name="Warren J."/>
            <person name="Weissenberger G."/>
            <person name="Zhang J."/>
            <person name="Zhang L."/>
            <person name="Zhou C."/>
            <person name="Zhu D."/>
            <person name="Muzny D."/>
            <person name="Worley K."/>
            <person name="Gibbs R."/>
        </authorList>
    </citation>
    <scope>NUCLEOTIDE SEQUENCE [LARGE SCALE GENOMIC DNA]</scope>
    <source>
        <strain evidence="5 6">DSM 15436</strain>
    </source>
</reference>